<proteinExistence type="predicted"/>
<keyword evidence="2" id="KW-1185">Reference proteome</keyword>
<sequence>MRMSDSQMEDASLMVQPVKAKKNVQWGTVQVVEFRVGYSPCTIPSAGGPPVGIRGRAISTAEYPLGNDPDEIEQEDLRPKADPMDVWIDPMERVRILQEQNGFRLEDVALVCAEVRAIQDSRAFSYLDFDSSHALRHGDLQHLQVLRDVRYTPREQPREKIVLLEQQESTRTHLMV</sequence>
<dbReference type="OrthoDB" id="72359at2759"/>
<evidence type="ECO:0000313" key="2">
    <source>
        <dbReference type="Proteomes" id="UP000794436"/>
    </source>
</evidence>
<organism evidence="1 2">
    <name type="scientific">Pythium oligandrum</name>
    <name type="common">Mycoparasitic fungus</name>
    <dbReference type="NCBI Taxonomy" id="41045"/>
    <lineage>
        <taxon>Eukaryota</taxon>
        <taxon>Sar</taxon>
        <taxon>Stramenopiles</taxon>
        <taxon>Oomycota</taxon>
        <taxon>Peronosporomycetes</taxon>
        <taxon>Pythiales</taxon>
        <taxon>Pythiaceae</taxon>
        <taxon>Pythium</taxon>
    </lineage>
</organism>
<dbReference type="AlphaFoldDB" id="A0A8K1C235"/>
<evidence type="ECO:0000313" key="1">
    <source>
        <dbReference type="EMBL" id="TMW55044.1"/>
    </source>
</evidence>
<dbReference type="EMBL" id="SPLM01000149">
    <property type="protein sequence ID" value="TMW55044.1"/>
    <property type="molecule type" value="Genomic_DNA"/>
</dbReference>
<reference evidence="1" key="1">
    <citation type="submission" date="2019-03" db="EMBL/GenBank/DDBJ databases">
        <title>Long read genome sequence of the mycoparasitic Pythium oligandrum ATCC 38472 isolated from sugarbeet rhizosphere.</title>
        <authorList>
            <person name="Gaulin E."/>
        </authorList>
    </citation>
    <scope>NUCLEOTIDE SEQUENCE</scope>
    <source>
        <strain evidence="1">ATCC 38472_TT</strain>
    </source>
</reference>
<dbReference type="Proteomes" id="UP000794436">
    <property type="component" value="Unassembled WGS sequence"/>
</dbReference>
<accession>A0A8K1C235</accession>
<comment type="caution">
    <text evidence="1">The sequence shown here is derived from an EMBL/GenBank/DDBJ whole genome shotgun (WGS) entry which is preliminary data.</text>
</comment>
<protein>
    <submittedName>
        <fullName evidence="1">Uncharacterized protein</fullName>
    </submittedName>
</protein>
<name>A0A8K1C235_PYTOL</name>
<gene>
    <name evidence="1" type="ORF">Poli38472_013806</name>
</gene>